<dbReference type="PANTHER" id="PTHR36455:SF1">
    <property type="entry name" value="BLR8292 PROTEIN"/>
    <property type="match status" value="1"/>
</dbReference>
<dbReference type="OrthoDB" id="9801450at2"/>
<protein>
    <submittedName>
        <fullName evidence="1">Transposase</fullName>
    </submittedName>
</protein>
<gene>
    <name evidence="1" type="ORF">SAMN04487779_102117</name>
</gene>
<accession>A0A1G7ARQ0</accession>
<dbReference type="RefSeq" id="WP_090570121.1">
    <property type="nucleotide sequence ID" value="NZ_FMXZ01000024.1"/>
</dbReference>
<evidence type="ECO:0000313" key="2">
    <source>
        <dbReference type="Proteomes" id="UP000198925"/>
    </source>
</evidence>
<dbReference type="NCBIfam" id="NF033819">
    <property type="entry name" value="IS66_TnpB"/>
    <property type="match status" value="1"/>
</dbReference>
<organism evidence="1 2">
    <name type="scientific">Belnapia rosea</name>
    <dbReference type="NCBI Taxonomy" id="938405"/>
    <lineage>
        <taxon>Bacteria</taxon>
        <taxon>Pseudomonadati</taxon>
        <taxon>Pseudomonadota</taxon>
        <taxon>Alphaproteobacteria</taxon>
        <taxon>Acetobacterales</taxon>
        <taxon>Roseomonadaceae</taxon>
        <taxon>Belnapia</taxon>
    </lineage>
</organism>
<sequence>MIAPPAGLRIWLACGATDMRKGMTGLAMLVQQGLAEDPFSGAVYAFRGRRAGLIKLLWHDGVGLCLLTKRLEQGQFPWPTTATTGCIALSTAQLAALLDGCEWRAPVARRRPELAG</sequence>
<reference evidence="1 2" key="1">
    <citation type="submission" date="2016-10" db="EMBL/GenBank/DDBJ databases">
        <authorList>
            <person name="de Groot N.N."/>
        </authorList>
    </citation>
    <scope>NUCLEOTIDE SEQUENCE [LARGE SCALE GENOMIC DNA]</scope>
    <source>
        <strain evidence="1 2">CPCC 100156</strain>
    </source>
</reference>
<dbReference type="Proteomes" id="UP000198925">
    <property type="component" value="Unassembled WGS sequence"/>
</dbReference>
<dbReference type="AlphaFoldDB" id="A0A1G7ARQ0"/>
<evidence type="ECO:0000313" key="1">
    <source>
        <dbReference type="EMBL" id="SDE17548.1"/>
    </source>
</evidence>
<proteinExistence type="predicted"/>
<keyword evidence="2" id="KW-1185">Reference proteome</keyword>
<dbReference type="Pfam" id="PF05717">
    <property type="entry name" value="TnpB_IS66"/>
    <property type="match status" value="1"/>
</dbReference>
<dbReference type="STRING" id="938405.SAMN02927895_04983"/>
<dbReference type="EMBL" id="FMZX01000021">
    <property type="protein sequence ID" value="SDE17548.1"/>
    <property type="molecule type" value="Genomic_DNA"/>
</dbReference>
<dbReference type="PANTHER" id="PTHR36455">
    <property type="match status" value="1"/>
</dbReference>
<name>A0A1G7ARQ0_9PROT</name>
<dbReference type="InterPro" id="IPR008878">
    <property type="entry name" value="Transposase_IS66_Orf2"/>
</dbReference>